<dbReference type="Gramene" id="Manes.12G028500.1.v8.1">
    <property type="protein sequence ID" value="Manes.12G028500.1.v8.1.CDS.1"/>
    <property type="gene ID" value="Manes.12G028500.v8.1"/>
</dbReference>
<evidence type="ECO:0008006" key="11">
    <source>
        <dbReference type="Google" id="ProtNLM"/>
    </source>
</evidence>
<evidence type="ECO:0000313" key="10">
    <source>
        <dbReference type="Proteomes" id="UP000091857"/>
    </source>
</evidence>
<proteinExistence type="inferred from homology"/>
<comment type="caution">
    <text evidence="9">The sequence shown here is derived from an EMBL/GenBank/DDBJ whole genome shotgun (WGS) entry which is preliminary data.</text>
</comment>
<comment type="function">
    <text evidence="7">Cell signaling peptide that may regulate plant stress, growth, and development. Mediates a rapid alkalinization of extracellular space by mediating a transient increase in the cytoplasmic Ca(2+) concentration leading to a calcium-dependent signaling events through a cell surface receptor and a concomitant activation of some intracellular mitogen-activated protein kinases.</text>
</comment>
<dbReference type="AlphaFoldDB" id="A0A2C9UT83"/>
<dbReference type="GO" id="GO:0005179">
    <property type="term" value="F:hormone activity"/>
    <property type="evidence" value="ECO:0007669"/>
    <property type="project" value="UniProtKB-KW"/>
</dbReference>
<dbReference type="Pfam" id="PF05498">
    <property type="entry name" value="RALF"/>
    <property type="match status" value="1"/>
</dbReference>
<dbReference type="OMA" id="GCHANPH"/>
<keyword evidence="5 8" id="KW-0732">Signal</keyword>
<evidence type="ECO:0000256" key="2">
    <source>
        <dbReference type="ARBA" id="ARBA00009178"/>
    </source>
</evidence>
<sequence length="72" mass="8102">MKSFILGLALINLIMLNHHVRVEAVRYLEPGVLDPCIRSGNKLPGCDPNKNQPRKEANPYQRGCSAITRCRN</sequence>
<dbReference type="Proteomes" id="UP000091857">
    <property type="component" value="Chromosome 12"/>
</dbReference>
<dbReference type="PANTHER" id="PTHR34270:SF5">
    <property type="entry name" value="PROTEIN RALF-LIKE 10-RELATED"/>
    <property type="match status" value="1"/>
</dbReference>
<keyword evidence="10" id="KW-1185">Reference proteome</keyword>
<organism evidence="9 10">
    <name type="scientific">Manihot esculenta</name>
    <name type="common">Cassava</name>
    <name type="synonym">Jatropha manihot</name>
    <dbReference type="NCBI Taxonomy" id="3983"/>
    <lineage>
        <taxon>Eukaryota</taxon>
        <taxon>Viridiplantae</taxon>
        <taxon>Streptophyta</taxon>
        <taxon>Embryophyta</taxon>
        <taxon>Tracheophyta</taxon>
        <taxon>Spermatophyta</taxon>
        <taxon>Magnoliopsida</taxon>
        <taxon>eudicotyledons</taxon>
        <taxon>Gunneridae</taxon>
        <taxon>Pentapetalae</taxon>
        <taxon>rosids</taxon>
        <taxon>fabids</taxon>
        <taxon>Malpighiales</taxon>
        <taxon>Euphorbiaceae</taxon>
        <taxon>Crotonoideae</taxon>
        <taxon>Manihoteae</taxon>
        <taxon>Manihot</taxon>
    </lineage>
</organism>
<evidence type="ECO:0000256" key="4">
    <source>
        <dbReference type="ARBA" id="ARBA00022702"/>
    </source>
</evidence>
<dbReference type="GO" id="GO:0005576">
    <property type="term" value="C:extracellular region"/>
    <property type="evidence" value="ECO:0007669"/>
    <property type="project" value="UniProtKB-SubCell"/>
</dbReference>
<dbReference type="EMBL" id="CM004398">
    <property type="protein sequence ID" value="OAY34547.1"/>
    <property type="molecule type" value="Genomic_DNA"/>
</dbReference>
<dbReference type="GO" id="GO:0040008">
    <property type="term" value="P:regulation of growth"/>
    <property type="evidence" value="ECO:0007669"/>
    <property type="project" value="UniProtKB-ARBA"/>
</dbReference>
<evidence type="ECO:0000256" key="3">
    <source>
        <dbReference type="ARBA" id="ARBA00022525"/>
    </source>
</evidence>
<dbReference type="InterPro" id="IPR008801">
    <property type="entry name" value="RALF"/>
</dbReference>
<dbReference type="PANTHER" id="PTHR34270">
    <property type="entry name" value="PROTEIN RALF-LIKE 15-RELATED"/>
    <property type="match status" value="1"/>
</dbReference>
<gene>
    <name evidence="9" type="ORF">MANES_12G028500v8</name>
</gene>
<keyword evidence="3" id="KW-0964">Secreted</keyword>
<evidence type="ECO:0000256" key="5">
    <source>
        <dbReference type="ARBA" id="ARBA00022729"/>
    </source>
</evidence>
<feature type="chain" id="PRO_5012497102" description="Rapid ALkalinization Factor" evidence="8">
    <location>
        <begin position="25"/>
        <end position="72"/>
    </location>
</feature>
<protein>
    <recommendedName>
        <fullName evidence="11">Rapid ALkalinization Factor</fullName>
    </recommendedName>
</protein>
<name>A0A2C9UT83_MANES</name>
<reference evidence="10" key="1">
    <citation type="journal article" date="2016" name="Nat. Biotechnol.">
        <title>Sequencing wild and cultivated cassava and related species reveals extensive interspecific hybridization and genetic diversity.</title>
        <authorList>
            <person name="Bredeson J.V."/>
            <person name="Lyons J.B."/>
            <person name="Prochnik S.E."/>
            <person name="Wu G.A."/>
            <person name="Ha C.M."/>
            <person name="Edsinger-Gonzales E."/>
            <person name="Grimwood J."/>
            <person name="Schmutz J."/>
            <person name="Rabbi I.Y."/>
            <person name="Egesi C."/>
            <person name="Nauluvula P."/>
            <person name="Lebot V."/>
            <person name="Ndunguru J."/>
            <person name="Mkamilo G."/>
            <person name="Bart R.S."/>
            <person name="Setter T.L."/>
            <person name="Gleadow R.M."/>
            <person name="Kulakow P."/>
            <person name="Ferguson M.E."/>
            <person name="Rounsley S."/>
            <person name="Rokhsar D.S."/>
        </authorList>
    </citation>
    <scope>NUCLEOTIDE SEQUENCE [LARGE SCALE GENOMIC DNA]</scope>
    <source>
        <strain evidence="10">cv. AM560-2</strain>
    </source>
</reference>
<evidence type="ECO:0000256" key="6">
    <source>
        <dbReference type="ARBA" id="ARBA00023157"/>
    </source>
</evidence>
<evidence type="ECO:0000256" key="7">
    <source>
        <dbReference type="ARBA" id="ARBA00037228"/>
    </source>
</evidence>
<comment type="subcellular location">
    <subcellularLocation>
        <location evidence="1">Secreted</location>
    </subcellularLocation>
</comment>
<keyword evidence="4" id="KW-0372">Hormone</keyword>
<evidence type="ECO:0000256" key="1">
    <source>
        <dbReference type="ARBA" id="ARBA00004613"/>
    </source>
</evidence>
<evidence type="ECO:0000256" key="8">
    <source>
        <dbReference type="SAM" id="SignalP"/>
    </source>
</evidence>
<accession>A0A2C9UT83</accession>
<keyword evidence="6" id="KW-1015">Disulfide bond</keyword>
<feature type="signal peptide" evidence="8">
    <location>
        <begin position="1"/>
        <end position="24"/>
    </location>
</feature>
<comment type="similarity">
    <text evidence="2">Belongs to the plant rapid alkalinization factor (RALF) family.</text>
</comment>
<evidence type="ECO:0000313" key="9">
    <source>
        <dbReference type="EMBL" id="OAY34547.1"/>
    </source>
</evidence>